<protein>
    <submittedName>
        <fullName evidence="1">Uncharacterized protein</fullName>
    </submittedName>
</protein>
<gene>
    <name evidence="1" type="ORF">H9888_04090</name>
</gene>
<evidence type="ECO:0000313" key="1">
    <source>
        <dbReference type="EMBL" id="HIW10665.1"/>
    </source>
</evidence>
<organism evidence="1 2">
    <name type="scientific">Candidatus Rikenella faecigallinarum</name>
    <dbReference type="NCBI Taxonomy" id="2838745"/>
    <lineage>
        <taxon>Bacteria</taxon>
        <taxon>Pseudomonadati</taxon>
        <taxon>Bacteroidota</taxon>
        <taxon>Bacteroidia</taxon>
        <taxon>Bacteroidales</taxon>
        <taxon>Rikenellaceae</taxon>
        <taxon>Rikenella</taxon>
    </lineage>
</organism>
<comment type="caution">
    <text evidence="1">The sequence shown here is derived from an EMBL/GenBank/DDBJ whole genome shotgun (WGS) entry which is preliminary data.</text>
</comment>
<dbReference type="EMBL" id="DXHL01000021">
    <property type="protein sequence ID" value="HIW10665.1"/>
    <property type="molecule type" value="Genomic_DNA"/>
</dbReference>
<reference evidence="1" key="1">
    <citation type="journal article" date="2021" name="PeerJ">
        <title>Extensive microbial diversity within the chicken gut microbiome revealed by metagenomics and culture.</title>
        <authorList>
            <person name="Gilroy R."/>
            <person name="Ravi A."/>
            <person name="Getino M."/>
            <person name="Pursley I."/>
            <person name="Horton D.L."/>
            <person name="Alikhan N.F."/>
            <person name="Baker D."/>
            <person name="Gharbi K."/>
            <person name="Hall N."/>
            <person name="Watson M."/>
            <person name="Adriaenssens E.M."/>
            <person name="Foster-Nyarko E."/>
            <person name="Jarju S."/>
            <person name="Secka A."/>
            <person name="Antonio M."/>
            <person name="Oren A."/>
            <person name="Chaudhuri R.R."/>
            <person name="La Ragione R."/>
            <person name="Hildebrand F."/>
            <person name="Pallen M.J."/>
        </authorList>
    </citation>
    <scope>NUCLEOTIDE SEQUENCE</scope>
    <source>
        <strain evidence="1">ChiBcec15-1070</strain>
    </source>
</reference>
<name>A0A9D1QEC5_9BACT</name>
<sequence>MAGMLSLAFTGCEESTDQKTFIYTIGMEDYQYTGSSLLGPISYLSSLNLSEGFTVTADNLTEANAEAITRFNTEMAKIEKAQLDAYGGTYYISYDLYSVSDAKAIATKEFSSSQQ</sequence>
<accession>A0A9D1QEC5</accession>
<dbReference type="Proteomes" id="UP000823926">
    <property type="component" value="Unassembled WGS sequence"/>
</dbReference>
<reference evidence="1" key="2">
    <citation type="submission" date="2021-04" db="EMBL/GenBank/DDBJ databases">
        <authorList>
            <person name="Gilroy R."/>
        </authorList>
    </citation>
    <scope>NUCLEOTIDE SEQUENCE</scope>
    <source>
        <strain evidence="1">ChiBcec15-1070</strain>
    </source>
</reference>
<dbReference type="AlphaFoldDB" id="A0A9D1QEC5"/>
<proteinExistence type="predicted"/>
<evidence type="ECO:0000313" key="2">
    <source>
        <dbReference type="Proteomes" id="UP000823926"/>
    </source>
</evidence>